<organism evidence="8 9">
    <name type="scientific">Elysia marginata</name>
    <dbReference type="NCBI Taxonomy" id="1093978"/>
    <lineage>
        <taxon>Eukaryota</taxon>
        <taxon>Metazoa</taxon>
        <taxon>Spiralia</taxon>
        <taxon>Lophotrochozoa</taxon>
        <taxon>Mollusca</taxon>
        <taxon>Gastropoda</taxon>
        <taxon>Heterobranchia</taxon>
        <taxon>Euthyneura</taxon>
        <taxon>Panpulmonata</taxon>
        <taxon>Sacoglossa</taxon>
        <taxon>Placobranchoidea</taxon>
        <taxon>Plakobranchidae</taxon>
        <taxon>Elysia</taxon>
    </lineage>
</organism>
<dbReference type="GO" id="GO:0008017">
    <property type="term" value="F:microtubule binding"/>
    <property type="evidence" value="ECO:0007669"/>
    <property type="project" value="TreeGrafter"/>
</dbReference>
<evidence type="ECO:0000313" key="9">
    <source>
        <dbReference type="Proteomes" id="UP000762676"/>
    </source>
</evidence>
<dbReference type="EMBL" id="BMAT01001001">
    <property type="protein sequence ID" value="GFR77869.1"/>
    <property type="molecule type" value="Genomic_DNA"/>
</dbReference>
<dbReference type="InterPro" id="IPR055442">
    <property type="entry name" value="Beta-prop_EML-like_2nd"/>
</dbReference>
<evidence type="ECO:0000259" key="6">
    <source>
        <dbReference type="Pfam" id="PF23409"/>
    </source>
</evidence>
<keyword evidence="2 4" id="KW-0853">WD repeat</keyword>
<evidence type="ECO:0000256" key="4">
    <source>
        <dbReference type="PROSITE-ProRule" id="PRU00221"/>
    </source>
</evidence>
<feature type="domain" description="EML-like first beta-propeller" evidence="6">
    <location>
        <begin position="205"/>
        <end position="476"/>
    </location>
</feature>
<reference evidence="8 9" key="1">
    <citation type="journal article" date="2021" name="Elife">
        <title>Chloroplast acquisition without the gene transfer in kleptoplastic sea slugs, Plakobranchus ocellatus.</title>
        <authorList>
            <person name="Maeda T."/>
            <person name="Takahashi S."/>
            <person name="Yoshida T."/>
            <person name="Shimamura S."/>
            <person name="Takaki Y."/>
            <person name="Nagai Y."/>
            <person name="Toyoda A."/>
            <person name="Suzuki Y."/>
            <person name="Arimoto A."/>
            <person name="Ishii H."/>
            <person name="Satoh N."/>
            <person name="Nishiyama T."/>
            <person name="Hasebe M."/>
            <person name="Maruyama T."/>
            <person name="Minagawa J."/>
            <person name="Obokata J."/>
            <person name="Shigenobu S."/>
        </authorList>
    </citation>
    <scope>NUCLEOTIDE SEQUENCE [LARGE SCALE GENOMIC DNA]</scope>
</reference>
<accession>A0AAV4FXL4</accession>
<dbReference type="PANTHER" id="PTHR13720:SF58">
    <property type="entry name" value="HELP DOMAIN-CONTAINING PROTEIN"/>
    <property type="match status" value="1"/>
</dbReference>
<dbReference type="InterPro" id="IPR011047">
    <property type="entry name" value="Quinoprotein_ADH-like_sf"/>
</dbReference>
<comment type="similarity">
    <text evidence="1">Belongs to the WD repeat EMAP family.</text>
</comment>
<name>A0AAV4FXL4_9GAST</name>
<feature type="region of interest" description="Disordered" evidence="5">
    <location>
        <begin position="1"/>
        <end position="131"/>
    </location>
</feature>
<dbReference type="Gene3D" id="2.130.10.10">
    <property type="entry name" value="YVTN repeat-like/Quinoprotein amine dehydrogenase"/>
    <property type="match status" value="2"/>
</dbReference>
<dbReference type="GO" id="GO:0000226">
    <property type="term" value="P:microtubule cytoskeleton organization"/>
    <property type="evidence" value="ECO:0007669"/>
    <property type="project" value="TreeGrafter"/>
</dbReference>
<feature type="compositionally biased region" description="Basic and acidic residues" evidence="5">
    <location>
        <begin position="66"/>
        <end position="84"/>
    </location>
</feature>
<dbReference type="SUPFAM" id="SSF50998">
    <property type="entry name" value="Quinoprotein alcohol dehydrogenase-like"/>
    <property type="match status" value="1"/>
</dbReference>
<keyword evidence="3" id="KW-0677">Repeat</keyword>
<feature type="repeat" description="WD" evidence="4">
    <location>
        <begin position="646"/>
        <end position="689"/>
    </location>
</feature>
<keyword evidence="9" id="KW-1185">Reference proteome</keyword>
<dbReference type="InterPro" id="IPR055439">
    <property type="entry name" value="Beta-prop_EML_1st"/>
</dbReference>
<dbReference type="SMART" id="SM00320">
    <property type="entry name" value="WD40"/>
    <property type="match status" value="8"/>
</dbReference>
<dbReference type="Pfam" id="PF23414">
    <property type="entry name" value="Beta-prop_EML_2"/>
    <property type="match status" value="1"/>
</dbReference>
<feature type="compositionally biased region" description="Basic and acidic residues" evidence="5">
    <location>
        <begin position="1"/>
        <end position="27"/>
    </location>
</feature>
<comment type="caution">
    <text evidence="8">The sequence shown here is derived from an EMBL/GenBank/DDBJ whole genome shotgun (WGS) entry which is preliminary data.</text>
</comment>
<dbReference type="InterPro" id="IPR001680">
    <property type="entry name" value="WD40_rpt"/>
</dbReference>
<feature type="compositionally biased region" description="Basic and acidic residues" evidence="5">
    <location>
        <begin position="105"/>
        <end position="120"/>
    </location>
</feature>
<dbReference type="Pfam" id="PF03451">
    <property type="entry name" value="HELP"/>
    <property type="match status" value="1"/>
</dbReference>
<evidence type="ECO:0000256" key="5">
    <source>
        <dbReference type="SAM" id="MobiDB-lite"/>
    </source>
</evidence>
<dbReference type="InterPro" id="IPR050630">
    <property type="entry name" value="WD_repeat_EMAP"/>
</dbReference>
<dbReference type="AlphaFoldDB" id="A0AAV4FXL4"/>
<dbReference type="Pfam" id="PF23409">
    <property type="entry name" value="Beta-prop_EML"/>
    <property type="match status" value="1"/>
</dbReference>
<sequence>MEKAQANAYDKHPELPDLIEKKKENKSSRIVTPEPFDELSSSTRSKVMSKLLKKASSRRSPVPPQRTEEEKEKETKKSETKHDSNASLKKTVEPPTAMTLSSNRPAEEGDRTKSHTEETKAANQNQDSDHVTKVLPNGAKVAIPRGYQSPVMTSDPPKERLQLEWIYGYRGHGQASGSRPQMLASGEIAYFIACTVVLYDREEHRQRHYRQHTASIRCLAVHSAGVIVASGQDCLHAAVGRSDTQAHIRVWRSDTMATLHVIGAGVFQNSVIALSFMPGLDVLATCDNSQNKQLTIWNTADGDLVAKTFISTDVVTQLTFNLRYPETLVTCGKEHLAWWKIYLQTKMIQPLAKPNYEGFLKARYINCARHNQRGDLITGDSNGTVYVWGDGENRITNFVKHGHEGPVLDVLQYKGYLLTAGRDGAVACWTWDRNMDNEGIFKLPESEGGVRSLLMTPPTETSEAGLVLGTTMNSLLGVDLNPTDSPLTGASFDGVPITQGHAGELRAVARIRKSFLGADIVTASGEGTVSKFTSGRKEPVWKLWLKGNSFSCVDCSECGDVLALGTKEGHVLILEIDRSSLAVMELYHRKLTPGMLTALRFSPDESMLAAGTSDRCIHILHLKDREHEEDKRKLESEKEWAYYGILRGHTGQIHSLDWSADRHGDVIRSSTTSPEQKFWDVSRCEEISGENLSDFPWSSATCLLDHKTAGRELNTA</sequence>
<gene>
    <name evidence="8" type="ORF">ElyMa_000519400</name>
</gene>
<dbReference type="GO" id="GO:0072686">
    <property type="term" value="C:mitotic spindle"/>
    <property type="evidence" value="ECO:0007669"/>
    <property type="project" value="TreeGrafter"/>
</dbReference>
<evidence type="ECO:0000256" key="1">
    <source>
        <dbReference type="ARBA" id="ARBA00006489"/>
    </source>
</evidence>
<dbReference type="InterPro" id="IPR015943">
    <property type="entry name" value="WD40/YVTN_repeat-like_dom_sf"/>
</dbReference>
<feature type="domain" description="EML-like second beta-propeller" evidence="7">
    <location>
        <begin position="520"/>
        <end position="710"/>
    </location>
</feature>
<evidence type="ECO:0000256" key="2">
    <source>
        <dbReference type="ARBA" id="ARBA00022574"/>
    </source>
</evidence>
<evidence type="ECO:0000256" key="3">
    <source>
        <dbReference type="ARBA" id="ARBA00022737"/>
    </source>
</evidence>
<dbReference type="PANTHER" id="PTHR13720">
    <property type="entry name" value="WD-40 REPEAT PROTEIN"/>
    <property type="match status" value="1"/>
</dbReference>
<protein>
    <submittedName>
        <fullName evidence="8">Echinoderm microtubule-associated protein-like 1</fullName>
    </submittedName>
</protein>
<dbReference type="InterPro" id="IPR005108">
    <property type="entry name" value="HELP"/>
</dbReference>
<evidence type="ECO:0000259" key="7">
    <source>
        <dbReference type="Pfam" id="PF23414"/>
    </source>
</evidence>
<dbReference type="Proteomes" id="UP000762676">
    <property type="component" value="Unassembled WGS sequence"/>
</dbReference>
<dbReference type="PROSITE" id="PS50082">
    <property type="entry name" value="WD_REPEATS_2"/>
    <property type="match status" value="1"/>
</dbReference>
<proteinExistence type="inferred from homology"/>
<evidence type="ECO:0000313" key="8">
    <source>
        <dbReference type="EMBL" id="GFR77869.1"/>
    </source>
</evidence>